<organism evidence="2">
    <name type="scientific">marine sediment metagenome</name>
    <dbReference type="NCBI Taxonomy" id="412755"/>
    <lineage>
        <taxon>unclassified sequences</taxon>
        <taxon>metagenomes</taxon>
        <taxon>ecological metagenomes</taxon>
    </lineage>
</organism>
<protein>
    <submittedName>
        <fullName evidence="2">Uncharacterized protein</fullName>
    </submittedName>
</protein>
<reference evidence="2" key="1">
    <citation type="journal article" date="2014" name="Front. Microbiol.">
        <title>High frequency of phylogenetically diverse reductive dehalogenase-homologous genes in deep subseafloor sedimentary metagenomes.</title>
        <authorList>
            <person name="Kawai M."/>
            <person name="Futagami T."/>
            <person name="Toyoda A."/>
            <person name="Takaki Y."/>
            <person name="Nishi S."/>
            <person name="Hori S."/>
            <person name="Arai W."/>
            <person name="Tsubouchi T."/>
            <person name="Morono Y."/>
            <person name="Uchiyama I."/>
            <person name="Ito T."/>
            <person name="Fujiyama A."/>
            <person name="Inagaki F."/>
            <person name="Takami H."/>
        </authorList>
    </citation>
    <scope>NUCLEOTIDE SEQUENCE</scope>
    <source>
        <strain evidence="2">Expedition CK06-06</strain>
    </source>
</reference>
<name>X0TG54_9ZZZZ</name>
<comment type="caution">
    <text evidence="2">The sequence shown here is derived from an EMBL/GenBank/DDBJ whole genome shotgun (WGS) entry which is preliminary data.</text>
</comment>
<feature type="region of interest" description="Disordered" evidence="1">
    <location>
        <begin position="1"/>
        <end position="36"/>
    </location>
</feature>
<dbReference type="EMBL" id="BARS01011646">
    <property type="protein sequence ID" value="GAF92199.1"/>
    <property type="molecule type" value="Genomic_DNA"/>
</dbReference>
<accession>X0TG54</accession>
<sequence>GLSGGKPPAKGADPVAAARPIDVDVSEPTPNTQGGN</sequence>
<evidence type="ECO:0000256" key="1">
    <source>
        <dbReference type="SAM" id="MobiDB-lite"/>
    </source>
</evidence>
<feature type="non-terminal residue" evidence="2">
    <location>
        <position position="1"/>
    </location>
</feature>
<dbReference type="AlphaFoldDB" id="X0TG54"/>
<proteinExistence type="predicted"/>
<gene>
    <name evidence="2" type="ORF">S01H1_21102</name>
</gene>
<evidence type="ECO:0000313" key="2">
    <source>
        <dbReference type="EMBL" id="GAF92199.1"/>
    </source>
</evidence>